<feature type="compositionally biased region" description="Low complexity" evidence="5">
    <location>
        <begin position="1623"/>
        <end position="1634"/>
    </location>
</feature>
<feature type="compositionally biased region" description="Polar residues" evidence="5">
    <location>
        <begin position="1342"/>
        <end position="1356"/>
    </location>
</feature>
<feature type="region of interest" description="Disordered" evidence="5">
    <location>
        <begin position="1477"/>
        <end position="1504"/>
    </location>
</feature>
<evidence type="ECO:0000256" key="6">
    <source>
        <dbReference type="SAM" id="Phobius"/>
    </source>
</evidence>
<feature type="region of interest" description="Disordered" evidence="5">
    <location>
        <begin position="1050"/>
        <end position="1077"/>
    </location>
</feature>
<keyword evidence="1" id="KW-0134">Cell wall</keyword>
<evidence type="ECO:0000259" key="7">
    <source>
        <dbReference type="PROSITE" id="PS50847"/>
    </source>
</evidence>
<feature type="domain" description="Gram-positive cocci surface proteins LPxTG" evidence="7">
    <location>
        <begin position="1748"/>
        <end position="1782"/>
    </location>
</feature>
<proteinExistence type="predicted"/>
<evidence type="ECO:0000256" key="1">
    <source>
        <dbReference type="ARBA" id="ARBA00022512"/>
    </source>
</evidence>
<dbReference type="RefSeq" id="WP_094536581.1">
    <property type="nucleotide sequence ID" value="NZ_NGPL01000013.1"/>
</dbReference>
<feature type="region of interest" description="Disordered" evidence="5">
    <location>
        <begin position="1603"/>
        <end position="1636"/>
    </location>
</feature>
<dbReference type="Pfam" id="PF04650">
    <property type="entry name" value="YSIRK_signal"/>
    <property type="match status" value="1"/>
</dbReference>
<reference evidence="9" key="1">
    <citation type="submission" date="2017-05" db="EMBL/GenBank/DDBJ databases">
        <authorList>
            <person name="Lin X.B."/>
            <person name="Stothard P."/>
            <person name="Tasseva G."/>
            <person name="Walter J."/>
        </authorList>
    </citation>
    <scope>NUCLEOTIDE SEQUENCE [LARGE SCALE GENOMIC DNA]</scope>
    <source>
        <strain evidence="9">114h</strain>
    </source>
</reference>
<feature type="compositionally biased region" description="Polar residues" evidence="5">
    <location>
        <begin position="913"/>
        <end position="928"/>
    </location>
</feature>
<feature type="compositionally biased region" description="Polar residues" evidence="5">
    <location>
        <begin position="763"/>
        <end position="777"/>
    </location>
</feature>
<keyword evidence="6" id="KW-1133">Transmembrane helix</keyword>
<dbReference type="Pfam" id="PF00746">
    <property type="entry name" value="Gram_pos_anchor"/>
    <property type="match status" value="1"/>
</dbReference>
<evidence type="ECO:0000313" key="9">
    <source>
        <dbReference type="Proteomes" id="UP000215747"/>
    </source>
</evidence>
<feature type="region of interest" description="Disordered" evidence="5">
    <location>
        <begin position="1664"/>
        <end position="1732"/>
    </location>
</feature>
<feature type="compositionally biased region" description="Basic and acidic residues" evidence="5">
    <location>
        <begin position="1066"/>
        <end position="1077"/>
    </location>
</feature>
<protein>
    <recommendedName>
        <fullName evidence="7">Gram-positive cocci surface proteins LPxTG domain-containing protein</fullName>
    </recommendedName>
</protein>
<keyword evidence="3" id="KW-0732">Signal</keyword>
<feature type="compositionally biased region" description="Polar residues" evidence="5">
    <location>
        <begin position="139"/>
        <end position="158"/>
    </location>
</feature>
<feature type="compositionally biased region" description="Polar residues" evidence="5">
    <location>
        <begin position="62"/>
        <end position="75"/>
    </location>
</feature>
<feature type="compositionally biased region" description="Low complexity" evidence="5">
    <location>
        <begin position="1480"/>
        <end position="1493"/>
    </location>
</feature>
<dbReference type="Pfam" id="PF17966">
    <property type="entry name" value="Muc_B2"/>
    <property type="match status" value="4"/>
</dbReference>
<dbReference type="Proteomes" id="UP000215747">
    <property type="component" value="Unassembled WGS sequence"/>
</dbReference>
<dbReference type="NCBIfam" id="TIGR01168">
    <property type="entry name" value="YSIRK_signal"/>
    <property type="match status" value="1"/>
</dbReference>
<dbReference type="InterPro" id="IPR041495">
    <property type="entry name" value="Mub_B2"/>
</dbReference>
<evidence type="ECO:0000256" key="3">
    <source>
        <dbReference type="ARBA" id="ARBA00022729"/>
    </source>
</evidence>
<dbReference type="InterPro" id="IPR019931">
    <property type="entry name" value="LPXTG_anchor"/>
</dbReference>
<feature type="region of interest" description="Disordered" evidence="5">
    <location>
        <begin position="62"/>
        <end position="158"/>
    </location>
</feature>
<dbReference type="InterPro" id="IPR005877">
    <property type="entry name" value="YSIRK_signal_dom"/>
</dbReference>
<feature type="compositionally biased region" description="Low complexity" evidence="5">
    <location>
        <begin position="76"/>
        <end position="97"/>
    </location>
</feature>
<feature type="region of interest" description="Disordered" evidence="5">
    <location>
        <begin position="748"/>
        <end position="803"/>
    </location>
</feature>
<dbReference type="EMBL" id="NGPL01000013">
    <property type="protein sequence ID" value="OYS70785.1"/>
    <property type="molecule type" value="Genomic_DNA"/>
</dbReference>
<keyword evidence="4" id="KW-0572">Peptidoglycan-anchor</keyword>
<accession>A0A256SV87</accession>
<organism evidence="8 9">
    <name type="scientific">Limosilactobacillus reuteri</name>
    <name type="common">Lactobacillus reuteri</name>
    <dbReference type="NCBI Taxonomy" id="1598"/>
    <lineage>
        <taxon>Bacteria</taxon>
        <taxon>Bacillati</taxon>
        <taxon>Bacillota</taxon>
        <taxon>Bacilli</taxon>
        <taxon>Lactobacillales</taxon>
        <taxon>Lactobacillaceae</taxon>
        <taxon>Limosilactobacillus</taxon>
    </lineage>
</organism>
<reference evidence="8 9" key="2">
    <citation type="submission" date="2017-09" db="EMBL/GenBank/DDBJ databases">
        <title>Tripartite evolution among Lactobacillus johnsonii, Lactobacillus taiwanensis, Lactobacillus reuteri and their rodent host.</title>
        <authorList>
            <person name="Wang T."/>
            <person name="Knowles S."/>
            <person name="Cheng C."/>
        </authorList>
    </citation>
    <scope>NUCLEOTIDE SEQUENCE [LARGE SCALE GENOMIC DNA]</scope>
    <source>
        <strain evidence="8 9">114h</strain>
    </source>
</reference>
<feature type="transmembrane region" description="Helical" evidence="6">
    <location>
        <begin position="21"/>
        <end position="41"/>
    </location>
</feature>
<comment type="caution">
    <text evidence="8">The sequence shown here is derived from an EMBL/GenBank/DDBJ whole genome shotgun (WGS) entry which is preliminary data.</text>
</comment>
<keyword evidence="6" id="KW-0472">Membrane</keyword>
<evidence type="ECO:0000256" key="5">
    <source>
        <dbReference type="SAM" id="MobiDB-lite"/>
    </source>
</evidence>
<feature type="compositionally biased region" description="Polar residues" evidence="5">
    <location>
        <begin position="1191"/>
        <end position="1205"/>
    </location>
</feature>
<name>A0A256SV87_LIMRT</name>
<keyword evidence="2" id="KW-0964">Secreted</keyword>
<sequence length="1782" mass="188673">MLSKNNNRELQRKIDDRQDRFTLRKLSIGVASVLLGSFIMGTQLSQTAYASNDNSTAIAETTPQASLPGSNDASNQSSAVESASAPVSASSNQNNQVRTASEEVTATSNNSSSTNSSSAAKTATASSQSSQTSAALTNNNPSSTPVMAASGSSDSIQTLTNNSQASLNTQQASITDAPDYPNTNGIIPQNQYIFDQFHLTNGQLTDNAYTPLNMVITLATNRNEPGGILNYYITNDQYTQQYSNGTINVGEMQTYEGPYQGSKINIYNFGENGISVNELNNNYGLAFTFGYGKYQALIKENPNPYAADSVSNAWGDTMPEKVTQTIKYVNEKTGEEISGIQPYTQTGLTGQVYSAGKNDQIVIKGYYLVNSSRANGIISQFHNGGTYTNEWVSASGQLIKEVWHQISQNGLMQCDIYINGQQQYDPNNLKGIVYSSSQSSLGPTSLSIQNGNYVFPNPYVEQTQNIELKYLPLGKIIPVLPNGEVIPNAPQPQYQNNPNNPTGVKPDEPVPVIPGYTPQEQTVTPENPGKDTQVIYTPIQQGSITVTVHDVTDNVNLPQYGKSSGEQDVGTGFTYDKNTVITDLENKGYKVLNPDVVIPTTISKGAQNIVINVEHQLVPVTPENPGTPGHPINPNDPDGPKWPDGTAKNDLEVTGTQTIHYEGAGDKTPADNTQHFTFAKSATVDKVTGKIVNETGWNVASHTFGNIDTPVVPGYHADKAVAGGATITPNDLNKTIVVTYAPNGHIIPVSPDGNPIPGAEQPQFPTNPDNPSETTPGQVPDVPGYHPETGNPGDPVDPVPGQPGENVPVKYVPDTPTPETYTGSQTIKFVDGNGTELHTPDIQTAGDLTGDHTFGKINTPVIKGYTTTQTTAGGATVTKTDPNATITVTYTPNGHIIPVGPDGTPIPEADQPQFPTNPDNPSETTPGQVPNVPGYHPETGKPVDPVDPVPGQPGENVPVKYVPDTPVEQGSITVTVHDVMDNVNLPQYGKTSGEENVGTTFTYDKNTVIQELENKGYKILNPDVVIPTTISKGAQNIVINVEHELVPVTPENPGTPGQPINPNDPDGPKWPDGTAKDDLEATGTQTIHYEGAGDKTPADNTQHFTFTKSATVDKVTGKIVSETGWNVASHTFGNVDTPIVVGYHADKAVAEGATITPDDLNKTIVVTYAPNGHIIPVGPDGKPIPGADQPQFPTNPDNPSETTPGQVPDVPGYHPETGRPGDPVDPVPGQPGENVPVKYVPDTPTPETYTGSQTIKFVDGTTGKEIETPNVQTAPDLTGDHTFGKINTPVIKDYTTTQTTAGGATVTKTDPNATITVTYTPNGHIIPVGPDGKPILGADQPQFPTNPDNPSETTPGQVPDVPGYHPETGKPGEPVNPVPGKPGEDVPVKYVPDTSVEQGSITVTVRDTTDNVDLPQYGKSSGEENVGTTFTYDKNTVIQELENKGYKVLNPDVVIPTTISQGAQNIVINVEHQLVPVTPENPGQPGQPINPNDPDGPKWPDGTAKDNLEATGTQTIHYVGAGDQTPANNVQHFTFTKSAVVDKVTGKIVSETGWNVASYTFGNVDTPVVPDYHADKAVAGGTTITPDDLNKTVTVTYTPNGHIIPVGPDGKPLPNVPQPQYPTNPNNPTEVTPNEPVPEIPGYTPNVSTVTPENPGENTPVVYTPNEKPVGPTTPNENGTPNGNTGNPTTPQPEIPAKPMTPTITPAGNGNIPANGPTTSPAGSSVTTSNVNNANATTPVAQKQAAQLPQTGNEQLKHEGILGLLALGVAGLLAFGKKRRKE</sequence>
<dbReference type="Gene3D" id="2.60.40.4300">
    <property type="match status" value="5"/>
</dbReference>
<evidence type="ECO:0000313" key="8">
    <source>
        <dbReference type="EMBL" id="OYS70785.1"/>
    </source>
</evidence>
<evidence type="ECO:0000256" key="2">
    <source>
        <dbReference type="ARBA" id="ARBA00022525"/>
    </source>
</evidence>
<feature type="region of interest" description="Disordered" evidence="5">
    <location>
        <begin position="1173"/>
        <end position="1252"/>
    </location>
</feature>
<feature type="compositionally biased region" description="Low complexity" evidence="5">
    <location>
        <begin position="105"/>
        <end position="138"/>
    </location>
</feature>
<gene>
    <name evidence="8" type="ORF">CBF96_01455</name>
</gene>
<feature type="compositionally biased region" description="Basic and acidic residues" evidence="5">
    <location>
        <begin position="1495"/>
        <end position="1504"/>
    </location>
</feature>
<feature type="region of interest" description="Disordered" evidence="5">
    <location>
        <begin position="892"/>
        <end position="963"/>
    </location>
</feature>
<keyword evidence="6" id="KW-0812">Transmembrane</keyword>
<dbReference type="NCBIfam" id="TIGR01167">
    <property type="entry name" value="LPXTG_anchor"/>
    <property type="match status" value="1"/>
</dbReference>
<feature type="compositionally biased region" description="Low complexity" evidence="5">
    <location>
        <begin position="1671"/>
        <end position="1689"/>
    </location>
</feature>
<feature type="region of interest" description="Disordered" evidence="5">
    <location>
        <begin position="1325"/>
        <end position="1382"/>
    </location>
</feature>
<dbReference type="PROSITE" id="PS50847">
    <property type="entry name" value="GRAM_POS_ANCHORING"/>
    <property type="match status" value="1"/>
</dbReference>
<evidence type="ECO:0000256" key="4">
    <source>
        <dbReference type="ARBA" id="ARBA00023088"/>
    </source>
</evidence>